<dbReference type="Proteomes" id="UP000542674">
    <property type="component" value="Unassembled WGS sequence"/>
</dbReference>
<dbReference type="GO" id="GO:0005840">
    <property type="term" value="C:ribosome"/>
    <property type="evidence" value="ECO:0007669"/>
    <property type="project" value="UniProtKB-KW"/>
</dbReference>
<reference evidence="2 3" key="1">
    <citation type="submission" date="2020-08" db="EMBL/GenBank/DDBJ databases">
        <title>Sequencing the genomes of 1000 actinobacteria strains.</title>
        <authorList>
            <person name="Klenk H.-P."/>
        </authorList>
    </citation>
    <scope>NUCLEOTIDE SEQUENCE [LARGE SCALE GENOMIC DNA]</scope>
    <source>
        <strain evidence="2 3">DSM 45084</strain>
    </source>
</reference>
<keyword evidence="2" id="KW-0808">Transferase</keyword>
<keyword evidence="2" id="KW-0689">Ribosomal protein</keyword>
<evidence type="ECO:0000313" key="2">
    <source>
        <dbReference type="EMBL" id="MBB4966655.1"/>
    </source>
</evidence>
<dbReference type="Pfam" id="PF02624">
    <property type="entry name" value="YcaO"/>
    <property type="match status" value="1"/>
</dbReference>
<dbReference type="EMBL" id="JACHJS010000001">
    <property type="protein sequence ID" value="MBB4966655.1"/>
    <property type="molecule type" value="Genomic_DNA"/>
</dbReference>
<accession>A0A7W7T4Z8</accession>
<gene>
    <name evidence="2" type="ORF">F4559_004014</name>
</gene>
<feature type="domain" description="YcaO" evidence="1">
    <location>
        <begin position="233"/>
        <end position="605"/>
    </location>
</feature>
<evidence type="ECO:0000259" key="1">
    <source>
        <dbReference type="PROSITE" id="PS51664"/>
    </source>
</evidence>
<sequence>MTQSTVDFTIALEALVHAVARAADGTDVAVPVSLDRHEPDGRTTPVLPVLVGSGRVDVGPLVRPGTPGCLECLRLRTSRAKADHGRVEAVRDAHPAPEEHPLLPAPLVALVAELVAAEAHGRTARTHEAVLRVDVAGLRVTRHRFLPEPLCPVCGGLPDDTEDAARFTARPRPKARPDTYRVRPVTDELDSLLDLYVDAETGLVREMKRGTQGGLVVAGAMMPIRVPGAVEPGVGRSRGYRTSAVTGLLEALERYGGVEPGGRRTVVRGTYAGLANRALDPRTLGLHPVDRPAGADFRPFHPEAPARWVWGHSFRRGGPVLVPESFAYYYLRHDDPDDRPFAYEISNGCALGSCPEEAVLYGLLEAVERDAFLLAWYNRIPLPLLDVSGATDRMIPVQVAAITADTGYEVRLYDSTAEHGIPSVWAMAVRPDRFGDDRPMLVCAAGAHLTLERAIVGALSELGPLLADFVDRFPDERDRARLMVDDPDLVRTMHDHSTLYGTDEAFERLAFLDRTPNRRALPVADPRPTTDLADDLRGVVDRVLAAGLDVVVVDQTTPEHRAGGFSCVKVLVPGALPMTFGHRNRRIDGLSRVVADPNPHPHPFP</sequence>
<keyword evidence="2" id="KW-0687">Ribonucleoprotein</keyword>
<proteinExistence type="predicted"/>
<organism evidence="2 3">
    <name type="scientific">Saccharothrix violaceirubra</name>
    <dbReference type="NCBI Taxonomy" id="413306"/>
    <lineage>
        <taxon>Bacteria</taxon>
        <taxon>Bacillati</taxon>
        <taxon>Actinomycetota</taxon>
        <taxon>Actinomycetes</taxon>
        <taxon>Pseudonocardiales</taxon>
        <taxon>Pseudonocardiaceae</taxon>
        <taxon>Saccharothrix</taxon>
    </lineage>
</organism>
<comment type="caution">
    <text evidence="2">The sequence shown here is derived from an EMBL/GenBank/DDBJ whole genome shotgun (WGS) entry which is preliminary data.</text>
</comment>
<dbReference type="PROSITE" id="PS51664">
    <property type="entry name" value="YCAO"/>
    <property type="match status" value="1"/>
</dbReference>
<dbReference type="RefSeq" id="WP_184670796.1">
    <property type="nucleotide sequence ID" value="NZ_BAABAI010000022.1"/>
</dbReference>
<keyword evidence="3" id="KW-1185">Reference proteome</keyword>
<dbReference type="Gene3D" id="3.30.160.660">
    <property type="match status" value="1"/>
</dbReference>
<dbReference type="InterPro" id="IPR022291">
    <property type="entry name" value="Bacteriocin_synth_cyclodeHase"/>
</dbReference>
<dbReference type="NCBIfam" id="TIGR03882">
    <property type="entry name" value="cyclo_dehyd_2"/>
    <property type="match status" value="1"/>
</dbReference>
<evidence type="ECO:0000313" key="3">
    <source>
        <dbReference type="Proteomes" id="UP000542674"/>
    </source>
</evidence>
<dbReference type="PANTHER" id="PTHR37809">
    <property type="entry name" value="RIBOSOMAL PROTEIN S12 METHYLTHIOTRANSFERASE ACCESSORY FACTOR YCAO"/>
    <property type="match status" value="1"/>
</dbReference>
<dbReference type="InterPro" id="IPR003776">
    <property type="entry name" value="YcaO-like_dom"/>
</dbReference>
<dbReference type="Gene3D" id="3.30.40.250">
    <property type="match status" value="1"/>
</dbReference>
<dbReference type="Gene3D" id="3.30.1330.230">
    <property type="match status" value="1"/>
</dbReference>
<protein>
    <submittedName>
        <fullName evidence="2">Ribosomal protein S12 methylthiotransferase accessory factor</fullName>
    </submittedName>
</protein>
<dbReference type="NCBIfam" id="TIGR03604">
    <property type="entry name" value="TOMM_cyclo_SagD"/>
    <property type="match status" value="1"/>
</dbReference>
<dbReference type="GO" id="GO:0016740">
    <property type="term" value="F:transferase activity"/>
    <property type="evidence" value="ECO:0007669"/>
    <property type="project" value="UniProtKB-KW"/>
</dbReference>
<dbReference type="PANTHER" id="PTHR37809:SF1">
    <property type="entry name" value="RIBOSOMAL PROTEIN S12 METHYLTHIOTRANSFERASE ACCESSORY FACTOR YCAO"/>
    <property type="match status" value="1"/>
</dbReference>
<name>A0A7W7T4Z8_9PSEU</name>
<dbReference type="Gene3D" id="3.40.50.720">
    <property type="entry name" value="NAD(P)-binding Rossmann-like Domain"/>
    <property type="match status" value="1"/>
</dbReference>
<dbReference type="AlphaFoldDB" id="A0A7W7T4Z8"/>
<dbReference type="InterPro" id="IPR027624">
    <property type="entry name" value="TOMM_cyclo_SagD"/>
</dbReference>